<proteinExistence type="predicted"/>
<dbReference type="InterPro" id="IPR027417">
    <property type="entry name" value="P-loop_NTPase"/>
</dbReference>
<feature type="compositionally biased region" description="Polar residues" evidence="2">
    <location>
        <begin position="27"/>
        <end position="37"/>
    </location>
</feature>
<keyword evidence="1" id="KW-0677">Repeat</keyword>
<evidence type="ECO:0000313" key="5">
    <source>
        <dbReference type="Proteomes" id="UP000559027"/>
    </source>
</evidence>
<evidence type="ECO:0000256" key="1">
    <source>
        <dbReference type="ARBA" id="ARBA00022737"/>
    </source>
</evidence>
<protein>
    <recommendedName>
        <fullName evidence="3">Nephrocystin 3-like N-terminal domain-containing protein</fullName>
    </recommendedName>
</protein>
<comment type="caution">
    <text evidence="4">The sequence shown here is derived from an EMBL/GenBank/DDBJ whole genome shotgun (WGS) entry which is preliminary data.</text>
</comment>
<dbReference type="Gene3D" id="3.40.50.300">
    <property type="entry name" value="P-loop containing nucleotide triphosphate hydrolases"/>
    <property type="match status" value="1"/>
</dbReference>
<dbReference type="Pfam" id="PF24883">
    <property type="entry name" value="NPHP3_N"/>
    <property type="match status" value="1"/>
</dbReference>
<evidence type="ECO:0000256" key="2">
    <source>
        <dbReference type="SAM" id="MobiDB-lite"/>
    </source>
</evidence>
<feature type="compositionally biased region" description="Basic and acidic residues" evidence="2">
    <location>
        <begin position="164"/>
        <end position="196"/>
    </location>
</feature>
<dbReference type="EMBL" id="JAACJO010000011">
    <property type="protein sequence ID" value="KAF5352604.1"/>
    <property type="molecule type" value="Genomic_DNA"/>
</dbReference>
<reference evidence="4 5" key="1">
    <citation type="journal article" date="2020" name="ISME J.">
        <title>Uncovering the hidden diversity of litter-decomposition mechanisms in mushroom-forming fungi.</title>
        <authorList>
            <person name="Floudas D."/>
            <person name="Bentzer J."/>
            <person name="Ahren D."/>
            <person name="Johansson T."/>
            <person name="Persson P."/>
            <person name="Tunlid A."/>
        </authorList>
    </citation>
    <scope>NUCLEOTIDE SEQUENCE [LARGE SCALE GENOMIC DNA]</scope>
    <source>
        <strain evidence="4 5">CBS 146.42</strain>
    </source>
</reference>
<accession>A0A8H5FXI8</accession>
<dbReference type="PANTHER" id="PTHR10039:SF17">
    <property type="entry name" value="FUNGAL STAND N-TERMINAL GOODBYE DOMAIN-CONTAINING PROTEIN-RELATED"/>
    <property type="match status" value="1"/>
</dbReference>
<keyword evidence="5" id="KW-1185">Reference proteome</keyword>
<dbReference type="InterPro" id="IPR056884">
    <property type="entry name" value="NPHP3-like_N"/>
</dbReference>
<dbReference type="SUPFAM" id="SSF52540">
    <property type="entry name" value="P-loop containing nucleoside triphosphate hydrolases"/>
    <property type="match status" value="1"/>
</dbReference>
<evidence type="ECO:0000313" key="4">
    <source>
        <dbReference type="EMBL" id="KAF5352604.1"/>
    </source>
</evidence>
<feature type="region of interest" description="Disordered" evidence="2">
    <location>
        <begin position="67"/>
        <end position="115"/>
    </location>
</feature>
<dbReference type="Proteomes" id="UP000559027">
    <property type="component" value="Unassembled WGS sequence"/>
</dbReference>
<organism evidence="4 5">
    <name type="scientific">Leucocoprinus leucothites</name>
    <dbReference type="NCBI Taxonomy" id="201217"/>
    <lineage>
        <taxon>Eukaryota</taxon>
        <taxon>Fungi</taxon>
        <taxon>Dikarya</taxon>
        <taxon>Basidiomycota</taxon>
        <taxon>Agaricomycotina</taxon>
        <taxon>Agaricomycetes</taxon>
        <taxon>Agaricomycetidae</taxon>
        <taxon>Agaricales</taxon>
        <taxon>Agaricineae</taxon>
        <taxon>Agaricaceae</taxon>
        <taxon>Leucocoprinus</taxon>
    </lineage>
</organism>
<dbReference type="AlphaFoldDB" id="A0A8H5FXI8"/>
<sequence>MYLRRIFSKAKELFFASKESGDHSQSTDKNPSRTPQGWTHLHAGAPNIQHSFGTSNRSIIPPFSIMSSPDKMPTGVDPSTSSVLPPVKPAAGHSISRKRPSENKRGRIQTGKPLPALPKLYQDAAQDARTAPTVHGLNNATAPGGAFSNSHHFVIHNANMHHGGRTDEERREDQERRRREERRIEEEREAEEERQAENALKELAAKGMPGAMLDSKDRGYVPRCNEDTRQAVRSRIVQWGRRIQGSHPLLWLSGPAGVGKSAIAQTVAEELKKEGLLGAVFFFSRPNNRSDPDLVIPTLVYQLALHFPEYQRIVTRKLVKDPLVLNRNRRSQFWELIISPFLSLTSQLQTIVQTTFLIILDGLDECNDREAQREFVEMIGHHAQLEGAGLRLRWMICSRPEPDLKVIFASSTCKAVCVHEKLEVDDNEAQKDARRILDRGFAEIRQRYPDQVTEDWPTKAQILFIASSASGHLGFAAFIIRFIGDKDYDDPSGQLEICLRFLERTGGSEDANPLLALDLLYTRILSDIPANILPTTQRILGLFILYNNRHLTVAAHANFLGLTQASFYRALRHLHSVVSVPPTSEAGESPIQTYHASFPDYLLDKTRSGKFSLDGDPVHVGVAFRGLQWLNYGHKNPSRRMVPDLTWIPPNTTRSVVLASLCKFSFAPCWKACSRVPKDYEATLIEVLEKFDFNLDFVRWWEHETKDFAYFIRWLASLGLRHSFIAIDCWLAEIDPVPPGENSIIHQEVDPRAFILPFGLHPSSSREHTIYLRLGRKRPIALRLAISSKYRARFMGG</sequence>
<feature type="domain" description="Nephrocystin 3-like N-terminal" evidence="3">
    <location>
        <begin position="238"/>
        <end position="399"/>
    </location>
</feature>
<feature type="region of interest" description="Disordered" evidence="2">
    <location>
        <begin position="17"/>
        <end position="44"/>
    </location>
</feature>
<gene>
    <name evidence="4" type="ORF">D9756_006317</name>
</gene>
<evidence type="ECO:0000259" key="3">
    <source>
        <dbReference type="Pfam" id="PF24883"/>
    </source>
</evidence>
<feature type="region of interest" description="Disordered" evidence="2">
    <location>
        <begin position="158"/>
        <end position="196"/>
    </location>
</feature>
<dbReference type="PANTHER" id="PTHR10039">
    <property type="entry name" value="AMELOGENIN"/>
    <property type="match status" value="1"/>
</dbReference>
<name>A0A8H5FXI8_9AGAR</name>
<dbReference type="OrthoDB" id="3014077at2759"/>